<evidence type="ECO:0000256" key="1">
    <source>
        <dbReference type="SAM" id="MobiDB-lite"/>
    </source>
</evidence>
<sequence length="387" mass="40627">MKRRRLRLFSIALGALALGACSQPPPPPPPPPPVPHGYVEGAEETAEAQSRLIVAEDGGALRVLDLLTEETRDLEPVPGIRDVVTDGRFGYVSDADSVHVVDSGAWTVDHGDHIHHYRAEIREVGEIPLATPVQAQSDKVLVALSGADGATVLLNREPLEKGRIERAGDLRVEPGTAAVPFEQHVLALSGDAVRVLDRAGAETARLPEPCPEPAGTAVTRRGVVFGCADGALLVTADDGPFRGEKIAYPPAAAPRASEFHQRPGSDTLAALAGEDGAWLLDLSKRSWTHVPTGPVAAVNAVGAGGSLLAVGTDGTMRAYREDGTEIARNQVIPPGGPPPSIQVDTSRAYVNDVAAGTVHEIDYNDGLRIARSFRLGGQAAHVVETGR</sequence>
<evidence type="ECO:0000313" key="4">
    <source>
        <dbReference type="Proteomes" id="UP000674084"/>
    </source>
</evidence>
<dbReference type="SUPFAM" id="SSF50998">
    <property type="entry name" value="Quinoprotein alcohol dehydrogenase-like"/>
    <property type="match status" value="1"/>
</dbReference>
<organism evidence="3 4">
    <name type="scientific">Saccharopolyspora endophytica</name>
    <dbReference type="NCBI Taxonomy" id="543886"/>
    <lineage>
        <taxon>Bacteria</taxon>
        <taxon>Bacillati</taxon>
        <taxon>Actinomycetota</taxon>
        <taxon>Actinomycetes</taxon>
        <taxon>Pseudonocardiales</taxon>
        <taxon>Pseudonocardiaceae</taxon>
        <taxon>Saccharopolyspora</taxon>
    </lineage>
</organism>
<protein>
    <recommendedName>
        <fullName evidence="5">ABC transporter</fullName>
    </recommendedName>
</protein>
<gene>
    <name evidence="3" type="ORF">KBO27_31290</name>
</gene>
<keyword evidence="4" id="KW-1185">Reference proteome</keyword>
<dbReference type="InterPro" id="IPR011047">
    <property type="entry name" value="Quinoprotein_ADH-like_sf"/>
</dbReference>
<evidence type="ECO:0000256" key="2">
    <source>
        <dbReference type="SAM" id="SignalP"/>
    </source>
</evidence>
<dbReference type="EMBL" id="JAGPXE010000019">
    <property type="protein sequence ID" value="MBQ0928452.1"/>
    <property type="molecule type" value="Genomic_DNA"/>
</dbReference>
<dbReference type="RefSeq" id="WP_210973465.1">
    <property type="nucleotide sequence ID" value="NZ_JAGPXE010000019.1"/>
</dbReference>
<reference evidence="3 4" key="1">
    <citation type="submission" date="2021-04" db="EMBL/GenBank/DDBJ databases">
        <title>Whole-genome sequencing of Saccharopolyspora endophytica KCTC 19397.</title>
        <authorList>
            <person name="Ay H."/>
            <person name="Saygin H."/>
            <person name="Sahin N."/>
        </authorList>
    </citation>
    <scope>NUCLEOTIDE SEQUENCE [LARGE SCALE GENOMIC DNA]</scope>
    <source>
        <strain evidence="3 4">KCTC 19397</strain>
    </source>
</reference>
<dbReference type="PROSITE" id="PS51257">
    <property type="entry name" value="PROKAR_LIPOPROTEIN"/>
    <property type="match status" value="1"/>
</dbReference>
<feature type="signal peptide" evidence="2">
    <location>
        <begin position="1"/>
        <end position="22"/>
    </location>
</feature>
<accession>A0ABS5DQ75</accession>
<comment type="caution">
    <text evidence="3">The sequence shown here is derived from an EMBL/GenBank/DDBJ whole genome shotgun (WGS) entry which is preliminary data.</text>
</comment>
<evidence type="ECO:0000313" key="3">
    <source>
        <dbReference type="EMBL" id="MBQ0928452.1"/>
    </source>
</evidence>
<dbReference type="Proteomes" id="UP000674084">
    <property type="component" value="Unassembled WGS sequence"/>
</dbReference>
<feature type="region of interest" description="Disordered" evidence="1">
    <location>
        <begin position="20"/>
        <end position="39"/>
    </location>
</feature>
<name>A0ABS5DQ75_9PSEU</name>
<feature type="compositionally biased region" description="Pro residues" evidence="1">
    <location>
        <begin position="23"/>
        <end position="35"/>
    </location>
</feature>
<evidence type="ECO:0008006" key="5">
    <source>
        <dbReference type="Google" id="ProtNLM"/>
    </source>
</evidence>
<feature type="chain" id="PRO_5047212318" description="ABC transporter" evidence="2">
    <location>
        <begin position="23"/>
        <end position="387"/>
    </location>
</feature>
<keyword evidence="2" id="KW-0732">Signal</keyword>
<proteinExistence type="predicted"/>